<dbReference type="RefSeq" id="XP_031761490.1">
    <property type="nucleotide sequence ID" value="XM_031905630.1"/>
</dbReference>
<evidence type="ECO:0000256" key="2">
    <source>
        <dbReference type="SAM" id="SignalP"/>
    </source>
</evidence>
<evidence type="ECO:0000313" key="4">
    <source>
        <dbReference type="RefSeq" id="XP_031761490.1"/>
    </source>
</evidence>
<evidence type="ECO:0000313" key="3">
    <source>
        <dbReference type="Proteomes" id="UP000008143"/>
    </source>
</evidence>
<dbReference type="KEGG" id="xtr:116412097"/>
<accession>A0A8J1JWT3</accession>
<keyword evidence="2" id="KW-0732">Signal</keyword>
<feature type="compositionally biased region" description="Basic and acidic residues" evidence="1">
    <location>
        <begin position="140"/>
        <end position="154"/>
    </location>
</feature>
<name>A0A8J1JWT3_XENTR</name>
<evidence type="ECO:0000256" key="1">
    <source>
        <dbReference type="SAM" id="MobiDB-lite"/>
    </source>
</evidence>
<dbReference type="AlphaFoldDB" id="A0A8J1JWT3"/>
<reference evidence="4" key="1">
    <citation type="submission" date="2025-08" db="UniProtKB">
        <authorList>
            <consortium name="RefSeq"/>
        </authorList>
    </citation>
    <scope>IDENTIFICATION</scope>
    <source>
        <strain evidence="4">Nigerian</strain>
        <tissue evidence="4">Liver and blood</tissue>
    </source>
</reference>
<feature type="compositionally biased region" description="Basic and acidic residues" evidence="1">
    <location>
        <begin position="66"/>
        <end position="79"/>
    </location>
</feature>
<protein>
    <submittedName>
        <fullName evidence="4">Uncharacterized protein LOC116412097</fullName>
    </submittedName>
</protein>
<organism evidence="3 4">
    <name type="scientific">Xenopus tropicalis</name>
    <name type="common">Western clawed frog</name>
    <name type="synonym">Silurana tropicalis</name>
    <dbReference type="NCBI Taxonomy" id="8364"/>
    <lineage>
        <taxon>Eukaryota</taxon>
        <taxon>Metazoa</taxon>
        <taxon>Chordata</taxon>
        <taxon>Craniata</taxon>
        <taxon>Vertebrata</taxon>
        <taxon>Euteleostomi</taxon>
        <taxon>Amphibia</taxon>
        <taxon>Batrachia</taxon>
        <taxon>Anura</taxon>
        <taxon>Pipoidea</taxon>
        <taxon>Pipidae</taxon>
        <taxon>Xenopodinae</taxon>
        <taxon>Xenopus</taxon>
        <taxon>Silurana</taxon>
    </lineage>
</organism>
<proteinExistence type="predicted"/>
<sequence>MSFNILLLQDLIAMSANTAEKYDYIPRNAWVFEEQQISDMDLHGQKAKETEDVPPLEAFIVSESESIPKAKDVIEEREVQTPPAIPAVLSDPSSDTDKSVTPKSQKDCEEEKPQDGEDNVQEASAEKASKPRSIVQPNPVEEKEQKEESKKEIPADVVQVVKEREAQTPAEPSAIPPDPSPGDSNAKKPMSRDQWYAQMNEMTKEINSALKYTTLKPRIKTTNLRISIFNVNWDLVVLERFIGQNTKHQGRWLPSRL</sequence>
<feature type="compositionally biased region" description="Basic and acidic residues" evidence="1">
    <location>
        <begin position="95"/>
        <end position="115"/>
    </location>
</feature>
<feature type="region of interest" description="Disordered" evidence="1">
    <location>
        <begin position="60"/>
        <end position="190"/>
    </location>
</feature>
<feature type="signal peptide" evidence="2">
    <location>
        <begin position="1"/>
        <end position="18"/>
    </location>
</feature>
<dbReference type="AGR" id="Xenbase:XB-GENE-29097975"/>
<gene>
    <name evidence="4 5" type="primary">LOC116412097</name>
</gene>
<dbReference type="GeneID" id="116412097"/>
<keyword evidence="3" id="KW-1185">Reference proteome</keyword>
<evidence type="ECO:0000313" key="5">
    <source>
        <dbReference type="Xenbase" id="XB-GENE-29097975"/>
    </source>
</evidence>
<feature type="chain" id="PRO_5035271033" evidence="2">
    <location>
        <begin position="19"/>
        <end position="257"/>
    </location>
</feature>
<dbReference type="Proteomes" id="UP000008143">
    <property type="component" value="Chromosome 7"/>
</dbReference>
<dbReference type="Xenbase" id="XB-GENE-29097975">
    <property type="gene designation" value="LOC116412097"/>
</dbReference>